<dbReference type="AlphaFoldDB" id="A0A382LNK7"/>
<sequence>MKKLIPFLMAALALPALGANYTVVPNWAKVPTGEIQIGSMHGDVAVSSKGEVYVSVQGGPKAGIQVYSAKGKYLRNVPSAPGDFHGFVIRKLDDGEHIYGARLG</sequence>
<feature type="non-terminal residue" evidence="1">
    <location>
        <position position="104"/>
    </location>
</feature>
<evidence type="ECO:0008006" key="2">
    <source>
        <dbReference type="Google" id="ProtNLM"/>
    </source>
</evidence>
<organism evidence="1">
    <name type="scientific">marine metagenome</name>
    <dbReference type="NCBI Taxonomy" id="408172"/>
    <lineage>
        <taxon>unclassified sequences</taxon>
        <taxon>metagenomes</taxon>
        <taxon>ecological metagenomes</taxon>
    </lineage>
</organism>
<dbReference type="EMBL" id="UINC01087454">
    <property type="protein sequence ID" value="SVC36827.1"/>
    <property type="molecule type" value="Genomic_DNA"/>
</dbReference>
<reference evidence="1" key="1">
    <citation type="submission" date="2018-05" db="EMBL/GenBank/DDBJ databases">
        <authorList>
            <person name="Lanie J.A."/>
            <person name="Ng W.-L."/>
            <person name="Kazmierczak K.M."/>
            <person name="Andrzejewski T.M."/>
            <person name="Davidsen T.M."/>
            <person name="Wayne K.J."/>
            <person name="Tettelin H."/>
            <person name="Glass J.I."/>
            <person name="Rusch D."/>
            <person name="Podicherti R."/>
            <person name="Tsui H.-C.T."/>
            <person name="Winkler M.E."/>
        </authorList>
    </citation>
    <scope>NUCLEOTIDE SEQUENCE</scope>
</reference>
<evidence type="ECO:0000313" key="1">
    <source>
        <dbReference type="EMBL" id="SVC36827.1"/>
    </source>
</evidence>
<gene>
    <name evidence="1" type="ORF">METZ01_LOCUS289681</name>
</gene>
<accession>A0A382LNK7</accession>
<proteinExistence type="predicted"/>
<name>A0A382LNK7_9ZZZZ</name>
<protein>
    <recommendedName>
        <fullName evidence="2">BPP domain-containing protein</fullName>
    </recommendedName>
</protein>